<dbReference type="EMBL" id="JADBGQ010000004">
    <property type="protein sequence ID" value="KAG5400884.1"/>
    <property type="molecule type" value="Genomic_DNA"/>
</dbReference>
<dbReference type="Proteomes" id="UP000823674">
    <property type="component" value="Chromosome A04"/>
</dbReference>
<feature type="non-terminal residue" evidence="1">
    <location>
        <position position="1"/>
    </location>
</feature>
<accession>A0ABQ7MQ81</accession>
<gene>
    <name evidence="1" type="primary">A04g504860.1_BraROA</name>
    <name evidence="1" type="ORF">IGI04_015491</name>
</gene>
<name>A0ABQ7MQ81_BRACM</name>
<feature type="non-terminal residue" evidence="1">
    <location>
        <position position="351"/>
    </location>
</feature>
<evidence type="ECO:0000313" key="2">
    <source>
        <dbReference type="Proteomes" id="UP000823674"/>
    </source>
</evidence>
<reference evidence="1 2" key="1">
    <citation type="submission" date="2021-03" db="EMBL/GenBank/DDBJ databases">
        <authorList>
            <person name="King G.J."/>
            <person name="Bancroft I."/>
            <person name="Baten A."/>
            <person name="Bloomfield J."/>
            <person name="Borpatragohain P."/>
            <person name="He Z."/>
            <person name="Irish N."/>
            <person name="Irwin J."/>
            <person name="Liu K."/>
            <person name="Mauleon R.P."/>
            <person name="Moore J."/>
            <person name="Morris R."/>
            <person name="Ostergaard L."/>
            <person name="Wang B."/>
            <person name="Wells R."/>
        </authorList>
    </citation>
    <scope>NUCLEOTIDE SEQUENCE [LARGE SCALE GENOMIC DNA]</scope>
    <source>
        <strain evidence="1">R-o-18</strain>
        <tissue evidence="1">Leaf</tissue>
    </source>
</reference>
<sequence length="351" mass="40854">NSEETQNLGFLGISSEYTDEIPRKSYFLGIFRGNTEEIIFPRNIPMKYRGNHIFSEFLLIYIVPRNFLGIFRGNSEEHMFGPRNIPRKFRGKTSVPRNIPRLFRGSRALLLGFLFLRKSLGIFRGNSEEHLFFLGISSEYSEAFPRKAKKFDVLKPQTCVPRNFLGIFRGNSEEKYKLIEIPKNMISSVFHRYIPRKYDFLAAKYFAKIEIENTEEIPTDSFRRTLGFIDTKHFFFPNFSVLPPAISLFFRRFPPSLATISPANPLYSYTNHEVYPSGYSDDIFLGIFRGLSDELVVLGISSEIHFLGISSEISEGFPRKNEFPRSYFRGLFSSVCRRNSVIPTTYRRFFP</sequence>
<evidence type="ECO:0008006" key="3">
    <source>
        <dbReference type="Google" id="ProtNLM"/>
    </source>
</evidence>
<evidence type="ECO:0000313" key="1">
    <source>
        <dbReference type="EMBL" id="KAG5400884.1"/>
    </source>
</evidence>
<proteinExistence type="predicted"/>
<organism evidence="1 2">
    <name type="scientific">Brassica rapa subsp. trilocularis</name>
    <dbReference type="NCBI Taxonomy" id="1813537"/>
    <lineage>
        <taxon>Eukaryota</taxon>
        <taxon>Viridiplantae</taxon>
        <taxon>Streptophyta</taxon>
        <taxon>Embryophyta</taxon>
        <taxon>Tracheophyta</taxon>
        <taxon>Spermatophyta</taxon>
        <taxon>Magnoliopsida</taxon>
        <taxon>eudicotyledons</taxon>
        <taxon>Gunneridae</taxon>
        <taxon>Pentapetalae</taxon>
        <taxon>rosids</taxon>
        <taxon>malvids</taxon>
        <taxon>Brassicales</taxon>
        <taxon>Brassicaceae</taxon>
        <taxon>Brassiceae</taxon>
        <taxon>Brassica</taxon>
    </lineage>
</organism>
<keyword evidence="2" id="KW-1185">Reference proteome</keyword>
<protein>
    <recommendedName>
        <fullName evidence="3">Maturase K</fullName>
    </recommendedName>
</protein>
<comment type="caution">
    <text evidence="1">The sequence shown here is derived from an EMBL/GenBank/DDBJ whole genome shotgun (WGS) entry which is preliminary data.</text>
</comment>